<sequence length="159" mass="18049">MVLWPTRKVRMSVTGSWDGEPGVLFSSAFPLAVLTYFWMGLKEGVNWYVGDPSTDPWGERRWRMTIGQTRRALVFRCFIAAGALSVALRLVVWVVASGEFDRGHDEYIIPSMVFSFLIAAATMLFVVDGQHQLRVKKKADRAAKLLAAERRARARSWVR</sequence>
<dbReference type="Proteomes" id="UP001270362">
    <property type="component" value="Unassembled WGS sequence"/>
</dbReference>
<reference evidence="2" key="1">
    <citation type="journal article" date="2023" name="Mol. Phylogenet. Evol.">
        <title>Genome-scale phylogeny and comparative genomics of the fungal order Sordariales.</title>
        <authorList>
            <person name="Hensen N."/>
            <person name="Bonometti L."/>
            <person name="Westerberg I."/>
            <person name="Brannstrom I.O."/>
            <person name="Guillou S."/>
            <person name="Cros-Aarteil S."/>
            <person name="Calhoun S."/>
            <person name="Haridas S."/>
            <person name="Kuo A."/>
            <person name="Mondo S."/>
            <person name="Pangilinan J."/>
            <person name="Riley R."/>
            <person name="LaButti K."/>
            <person name="Andreopoulos B."/>
            <person name="Lipzen A."/>
            <person name="Chen C."/>
            <person name="Yan M."/>
            <person name="Daum C."/>
            <person name="Ng V."/>
            <person name="Clum A."/>
            <person name="Steindorff A."/>
            <person name="Ohm R.A."/>
            <person name="Martin F."/>
            <person name="Silar P."/>
            <person name="Natvig D.O."/>
            <person name="Lalanne C."/>
            <person name="Gautier V."/>
            <person name="Ament-Velasquez S.L."/>
            <person name="Kruys A."/>
            <person name="Hutchinson M.I."/>
            <person name="Powell A.J."/>
            <person name="Barry K."/>
            <person name="Miller A.N."/>
            <person name="Grigoriev I.V."/>
            <person name="Debuchy R."/>
            <person name="Gladieux P."/>
            <person name="Hiltunen Thoren M."/>
            <person name="Johannesson H."/>
        </authorList>
    </citation>
    <scope>NUCLEOTIDE SEQUENCE</scope>
    <source>
        <strain evidence="2">CBS 314.62</strain>
    </source>
</reference>
<proteinExistence type="predicted"/>
<feature type="transmembrane region" description="Helical" evidence="1">
    <location>
        <begin position="73"/>
        <end position="95"/>
    </location>
</feature>
<organism evidence="2 3">
    <name type="scientific">Podospora appendiculata</name>
    <dbReference type="NCBI Taxonomy" id="314037"/>
    <lineage>
        <taxon>Eukaryota</taxon>
        <taxon>Fungi</taxon>
        <taxon>Dikarya</taxon>
        <taxon>Ascomycota</taxon>
        <taxon>Pezizomycotina</taxon>
        <taxon>Sordariomycetes</taxon>
        <taxon>Sordariomycetidae</taxon>
        <taxon>Sordariales</taxon>
        <taxon>Podosporaceae</taxon>
        <taxon>Podospora</taxon>
    </lineage>
</organism>
<dbReference type="AlphaFoldDB" id="A0AAE0XCP7"/>
<evidence type="ECO:0000256" key="1">
    <source>
        <dbReference type="SAM" id="Phobius"/>
    </source>
</evidence>
<keyword evidence="1" id="KW-1133">Transmembrane helix</keyword>
<keyword evidence="1" id="KW-0812">Transmembrane</keyword>
<accession>A0AAE0XCP7</accession>
<gene>
    <name evidence="2" type="ORF">B0T22DRAFT_190357</name>
</gene>
<comment type="caution">
    <text evidence="2">The sequence shown here is derived from an EMBL/GenBank/DDBJ whole genome shotgun (WGS) entry which is preliminary data.</text>
</comment>
<feature type="transmembrane region" description="Helical" evidence="1">
    <location>
        <begin position="107"/>
        <end position="127"/>
    </location>
</feature>
<evidence type="ECO:0000313" key="3">
    <source>
        <dbReference type="Proteomes" id="UP001270362"/>
    </source>
</evidence>
<evidence type="ECO:0000313" key="2">
    <source>
        <dbReference type="EMBL" id="KAK3690219.1"/>
    </source>
</evidence>
<name>A0AAE0XCP7_9PEZI</name>
<reference evidence="2" key="2">
    <citation type="submission" date="2023-06" db="EMBL/GenBank/DDBJ databases">
        <authorList>
            <consortium name="Lawrence Berkeley National Laboratory"/>
            <person name="Haridas S."/>
            <person name="Hensen N."/>
            <person name="Bonometti L."/>
            <person name="Westerberg I."/>
            <person name="Brannstrom I.O."/>
            <person name="Guillou S."/>
            <person name="Cros-Aarteil S."/>
            <person name="Calhoun S."/>
            <person name="Kuo A."/>
            <person name="Mondo S."/>
            <person name="Pangilinan J."/>
            <person name="Riley R."/>
            <person name="Labutti K."/>
            <person name="Andreopoulos B."/>
            <person name="Lipzen A."/>
            <person name="Chen C."/>
            <person name="Yanf M."/>
            <person name="Daum C."/>
            <person name="Ng V."/>
            <person name="Clum A."/>
            <person name="Steindorff A."/>
            <person name="Ohm R."/>
            <person name="Martin F."/>
            <person name="Silar P."/>
            <person name="Natvig D."/>
            <person name="Lalanne C."/>
            <person name="Gautier V."/>
            <person name="Ament-Velasquez S.L."/>
            <person name="Kruys A."/>
            <person name="Hutchinson M.I."/>
            <person name="Powell A.J."/>
            <person name="Barry K."/>
            <person name="Miller A.N."/>
            <person name="Grigoriev I.V."/>
            <person name="Debuchy R."/>
            <person name="Gladieux P."/>
            <person name="Thoren M.H."/>
            <person name="Johannesson H."/>
        </authorList>
    </citation>
    <scope>NUCLEOTIDE SEQUENCE</scope>
    <source>
        <strain evidence="2">CBS 314.62</strain>
    </source>
</reference>
<keyword evidence="3" id="KW-1185">Reference proteome</keyword>
<dbReference type="EMBL" id="JAULSO010000002">
    <property type="protein sequence ID" value="KAK3690219.1"/>
    <property type="molecule type" value="Genomic_DNA"/>
</dbReference>
<protein>
    <submittedName>
        <fullName evidence="2">Uncharacterized protein</fullName>
    </submittedName>
</protein>
<keyword evidence="1" id="KW-0472">Membrane</keyword>